<evidence type="ECO:0000313" key="5">
    <source>
        <dbReference type="EMBL" id="NDY93227.1"/>
    </source>
</evidence>
<comment type="cofactor">
    <cofactor evidence="1">
        <name>Zn(2+)</name>
        <dbReference type="ChEBI" id="CHEBI:29105"/>
    </cofactor>
</comment>
<evidence type="ECO:0000256" key="2">
    <source>
        <dbReference type="ARBA" id="ARBA00022679"/>
    </source>
</evidence>
<evidence type="ECO:0000256" key="3">
    <source>
        <dbReference type="ARBA" id="ARBA00022723"/>
    </source>
</evidence>
<accession>A0A7C9TNG0</accession>
<evidence type="ECO:0000313" key="6">
    <source>
        <dbReference type="Proteomes" id="UP000484255"/>
    </source>
</evidence>
<dbReference type="InterPro" id="IPR008567">
    <property type="entry name" value="BKACE"/>
</dbReference>
<dbReference type="GO" id="GO:0043720">
    <property type="term" value="F:3-keto-5-aminohexanoate cleavage activity"/>
    <property type="evidence" value="ECO:0007669"/>
    <property type="project" value="InterPro"/>
</dbReference>
<protein>
    <submittedName>
        <fullName evidence="5">3-keto-5-aminohexanoate cleavage protein</fullName>
    </submittedName>
</protein>
<dbReference type="PANTHER" id="PTHR37418:SF2">
    <property type="entry name" value="3-KETO-5-AMINOHEXANOATE CLEAVAGE ENZYME"/>
    <property type="match status" value="1"/>
</dbReference>
<dbReference type="Proteomes" id="UP000484255">
    <property type="component" value="Unassembled WGS sequence"/>
</dbReference>
<dbReference type="Gene3D" id="3.20.20.70">
    <property type="entry name" value="Aldolase class I"/>
    <property type="match status" value="1"/>
</dbReference>
<name>A0A7C9TNG0_9BURK</name>
<sequence length="313" mass="34156">MARPAQKVIITCAVTGAIHTPSMSPHLPLTPAQIAEQAIEAAQAGAAILHLHARDPADGRPSADPEVFAQFLPAIRAATDAVINITSGGSTKMTLAERLAPPLRFKPEMASLNMGSMNFSIHPAATRIKDWKYGWEQAYVEGTEDIIFRNTFRDIRHILQDLGEGCGTRFEFECYDVGHLYNLAHFVDQGLIKPPFFIQTIFGILGGIGPDPQNVTFMRETANRLFGADSYQWSVLGAGRHQMGLLTAAALQGAHVRVGLEDSLYLGRGQMARSNAEQVRKIRHLLEELGFEIATPAEARQMLALKGAAQVAF</sequence>
<evidence type="ECO:0000256" key="4">
    <source>
        <dbReference type="ARBA" id="ARBA00022833"/>
    </source>
</evidence>
<proteinExistence type="predicted"/>
<evidence type="ECO:0000256" key="1">
    <source>
        <dbReference type="ARBA" id="ARBA00001947"/>
    </source>
</evidence>
<keyword evidence="6" id="KW-1185">Reference proteome</keyword>
<organism evidence="5 6">
    <name type="scientific">Ideonella livida</name>
    <dbReference type="NCBI Taxonomy" id="2707176"/>
    <lineage>
        <taxon>Bacteria</taxon>
        <taxon>Pseudomonadati</taxon>
        <taxon>Pseudomonadota</taxon>
        <taxon>Betaproteobacteria</taxon>
        <taxon>Burkholderiales</taxon>
        <taxon>Sphaerotilaceae</taxon>
        <taxon>Ideonella</taxon>
    </lineage>
</organism>
<reference evidence="5 6" key="1">
    <citation type="submission" date="2020-02" db="EMBL/GenBank/DDBJ databases">
        <title>Ideonella bacterium strain TBM-1.</title>
        <authorList>
            <person name="Chen W.-M."/>
        </authorList>
    </citation>
    <scope>NUCLEOTIDE SEQUENCE [LARGE SCALE GENOMIC DNA]</scope>
    <source>
        <strain evidence="5 6">TBM-1</strain>
    </source>
</reference>
<dbReference type="AlphaFoldDB" id="A0A7C9TNG0"/>
<dbReference type="EMBL" id="JAAGOH010000030">
    <property type="protein sequence ID" value="NDY93227.1"/>
    <property type="molecule type" value="Genomic_DNA"/>
</dbReference>
<keyword evidence="3" id="KW-0479">Metal-binding</keyword>
<comment type="caution">
    <text evidence="5">The sequence shown here is derived from an EMBL/GenBank/DDBJ whole genome shotgun (WGS) entry which is preliminary data.</text>
</comment>
<dbReference type="InterPro" id="IPR013785">
    <property type="entry name" value="Aldolase_TIM"/>
</dbReference>
<dbReference type="RefSeq" id="WP_163459274.1">
    <property type="nucleotide sequence ID" value="NZ_JAAGOH010000030.1"/>
</dbReference>
<keyword evidence="2" id="KW-0808">Transferase</keyword>
<keyword evidence="4" id="KW-0862">Zinc</keyword>
<dbReference type="Pfam" id="PF05853">
    <property type="entry name" value="BKACE"/>
    <property type="match status" value="1"/>
</dbReference>
<dbReference type="PANTHER" id="PTHR37418">
    <property type="entry name" value="3-KETO-5-AMINOHEXANOATE CLEAVAGE ENZYME-RELATED"/>
    <property type="match status" value="1"/>
</dbReference>
<gene>
    <name evidence="5" type="ORF">G3A44_18695</name>
</gene>
<dbReference type="GO" id="GO:0046872">
    <property type="term" value="F:metal ion binding"/>
    <property type="evidence" value="ECO:0007669"/>
    <property type="project" value="UniProtKB-KW"/>
</dbReference>